<protein>
    <submittedName>
        <fullName evidence="1">Uncharacterized protein</fullName>
    </submittedName>
</protein>
<accession>A0A4C1X5D7</accession>
<comment type="caution">
    <text evidence="1">The sequence shown here is derived from an EMBL/GenBank/DDBJ whole genome shotgun (WGS) entry which is preliminary data.</text>
</comment>
<sequence>MRASERHASLPLGHGFLLAERCLRTKNYSVQILCTGESTNNFAAFEEHIKPSVTDVVIPFVTTIISNSQSRSRAASRT</sequence>
<evidence type="ECO:0000313" key="2">
    <source>
        <dbReference type="Proteomes" id="UP000299102"/>
    </source>
</evidence>
<name>A0A4C1X5D7_EUMVA</name>
<keyword evidence="2" id="KW-1185">Reference proteome</keyword>
<proteinExistence type="predicted"/>
<dbReference type="EMBL" id="BGZK01000749">
    <property type="protein sequence ID" value="GBP58958.1"/>
    <property type="molecule type" value="Genomic_DNA"/>
</dbReference>
<reference evidence="1 2" key="1">
    <citation type="journal article" date="2019" name="Commun. Biol.">
        <title>The bagworm genome reveals a unique fibroin gene that provides high tensile strength.</title>
        <authorList>
            <person name="Kono N."/>
            <person name="Nakamura H."/>
            <person name="Ohtoshi R."/>
            <person name="Tomita M."/>
            <person name="Numata K."/>
            <person name="Arakawa K."/>
        </authorList>
    </citation>
    <scope>NUCLEOTIDE SEQUENCE [LARGE SCALE GENOMIC DNA]</scope>
</reference>
<gene>
    <name evidence="1" type="ORF">EVAR_97331_1</name>
</gene>
<dbReference type="Proteomes" id="UP000299102">
    <property type="component" value="Unassembled WGS sequence"/>
</dbReference>
<organism evidence="1 2">
    <name type="scientific">Eumeta variegata</name>
    <name type="common">Bagworm moth</name>
    <name type="synonym">Eumeta japonica</name>
    <dbReference type="NCBI Taxonomy" id="151549"/>
    <lineage>
        <taxon>Eukaryota</taxon>
        <taxon>Metazoa</taxon>
        <taxon>Ecdysozoa</taxon>
        <taxon>Arthropoda</taxon>
        <taxon>Hexapoda</taxon>
        <taxon>Insecta</taxon>
        <taxon>Pterygota</taxon>
        <taxon>Neoptera</taxon>
        <taxon>Endopterygota</taxon>
        <taxon>Lepidoptera</taxon>
        <taxon>Glossata</taxon>
        <taxon>Ditrysia</taxon>
        <taxon>Tineoidea</taxon>
        <taxon>Psychidae</taxon>
        <taxon>Oiketicinae</taxon>
        <taxon>Eumeta</taxon>
    </lineage>
</organism>
<evidence type="ECO:0000313" key="1">
    <source>
        <dbReference type="EMBL" id="GBP58958.1"/>
    </source>
</evidence>
<dbReference type="AlphaFoldDB" id="A0A4C1X5D7"/>